<name>A0AAD7WAY7_9TELE</name>
<proteinExistence type="predicted"/>
<accession>A0AAD7WAY7</accession>
<dbReference type="AlphaFoldDB" id="A0AAD7WAY7"/>
<dbReference type="Proteomes" id="UP001221898">
    <property type="component" value="Unassembled WGS sequence"/>
</dbReference>
<gene>
    <name evidence="1" type="ORF">AAFF_G00103810</name>
</gene>
<evidence type="ECO:0000313" key="2">
    <source>
        <dbReference type="Proteomes" id="UP001221898"/>
    </source>
</evidence>
<evidence type="ECO:0000313" key="1">
    <source>
        <dbReference type="EMBL" id="KAJ8390446.1"/>
    </source>
</evidence>
<keyword evidence="2" id="KW-1185">Reference proteome</keyword>
<comment type="caution">
    <text evidence="1">The sequence shown here is derived from an EMBL/GenBank/DDBJ whole genome shotgun (WGS) entry which is preliminary data.</text>
</comment>
<reference evidence="1" key="1">
    <citation type="journal article" date="2023" name="Science">
        <title>Genome structures resolve the early diversification of teleost fishes.</title>
        <authorList>
            <person name="Parey E."/>
            <person name="Louis A."/>
            <person name="Montfort J."/>
            <person name="Bouchez O."/>
            <person name="Roques C."/>
            <person name="Iampietro C."/>
            <person name="Lluch J."/>
            <person name="Castinel A."/>
            <person name="Donnadieu C."/>
            <person name="Desvignes T."/>
            <person name="Floi Bucao C."/>
            <person name="Jouanno E."/>
            <person name="Wen M."/>
            <person name="Mejri S."/>
            <person name="Dirks R."/>
            <person name="Jansen H."/>
            <person name="Henkel C."/>
            <person name="Chen W.J."/>
            <person name="Zahm M."/>
            <person name="Cabau C."/>
            <person name="Klopp C."/>
            <person name="Thompson A.W."/>
            <person name="Robinson-Rechavi M."/>
            <person name="Braasch I."/>
            <person name="Lecointre G."/>
            <person name="Bobe J."/>
            <person name="Postlethwait J.H."/>
            <person name="Berthelot C."/>
            <person name="Roest Crollius H."/>
            <person name="Guiguen Y."/>
        </authorList>
    </citation>
    <scope>NUCLEOTIDE SEQUENCE</scope>
    <source>
        <strain evidence="1">NC1722</strain>
    </source>
</reference>
<organism evidence="1 2">
    <name type="scientific">Aldrovandia affinis</name>
    <dbReference type="NCBI Taxonomy" id="143900"/>
    <lineage>
        <taxon>Eukaryota</taxon>
        <taxon>Metazoa</taxon>
        <taxon>Chordata</taxon>
        <taxon>Craniata</taxon>
        <taxon>Vertebrata</taxon>
        <taxon>Euteleostomi</taxon>
        <taxon>Actinopterygii</taxon>
        <taxon>Neopterygii</taxon>
        <taxon>Teleostei</taxon>
        <taxon>Notacanthiformes</taxon>
        <taxon>Halosauridae</taxon>
        <taxon>Aldrovandia</taxon>
    </lineage>
</organism>
<sequence length="119" mass="12917">MLSLSSGGEGGRSYLIRDPAAQSKCGCAAGGVARLALSTVVRSDASGGARRGSGRAKRTKHRFNRLKIAPCVAQPKFAIFIYFGSPEHLWSSSMRQRPSSTPREIAQILSERKVQQLWV</sequence>
<protein>
    <submittedName>
        <fullName evidence="1">Uncharacterized protein</fullName>
    </submittedName>
</protein>
<dbReference type="EMBL" id="JAINUG010000169">
    <property type="protein sequence ID" value="KAJ8390446.1"/>
    <property type="molecule type" value="Genomic_DNA"/>
</dbReference>